<evidence type="ECO:0000313" key="7">
    <source>
        <dbReference type="EMBL" id="TPX55798.1"/>
    </source>
</evidence>
<evidence type="ECO:0000256" key="4">
    <source>
        <dbReference type="RuleBase" id="RU362067"/>
    </source>
</evidence>
<name>A0A507DXV3_9FUNG</name>
<dbReference type="SUPFAM" id="SSF51905">
    <property type="entry name" value="FAD/NAD(P)-binding domain"/>
    <property type="match status" value="1"/>
</dbReference>
<feature type="signal peptide" evidence="5">
    <location>
        <begin position="1"/>
        <end position="21"/>
    </location>
</feature>
<feature type="binding site" evidence="3">
    <location>
        <position position="47"/>
    </location>
    <ligand>
        <name>FAD</name>
        <dbReference type="ChEBI" id="CHEBI:57692"/>
    </ligand>
</feature>
<evidence type="ECO:0000256" key="5">
    <source>
        <dbReference type="SAM" id="SignalP"/>
    </source>
</evidence>
<dbReference type="SUPFAM" id="SSF54373">
    <property type="entry name" value="FAD-linked reductases, C-terminal domain"/>
    <property type="match status" value="1"/>
</dbReference>
<dbReference type="EC" id="1.4.3.-" evidence="4"/>
<keyword evidence="2 4" id="KW-0560">Oxidoreductase</keyword>
<evidence type="ECO:0000256" key="3">
    <source>
        <dbReference type="PIRSR" id="PIRSR601613-1"/>
    </source>
</evidence>
<dbReference type="PANTHER" id="PTHR10742">
    <property type="entry name" value="FLAVIN MONOAMINE OXIDASE"/>
    <property type="match status" value="1"/>
</dbReference>
<comment type="caution">
    <text evidence="7">The sequence shown here is derived from an EMBL/GenBank/DDBJ whole genome shotgun (WGS) entry which is preliminary data.</text>
</comment>
<organism evidence="7 8">
    <name type="scientific">Powellomyces hirtus</name>
    <dbReference type="NCBI Taxonomy" id="109895"/>
    <lineage>
        <taxon>Eukaryota</taxon>
        <taxon>Fungi</taxon>
        <taxon>Fungi incertae sedis</taxon>
        <taxon>Chytridiomycota</taxon>
        <taxon>Chytridiomycota incertae sedis</taxon>
        <taxon>Chytridiomycetes</taxon>
        <taxon>Spizellomycetales</taxon>
        <taxon>Powellomycetaceae</taxon>
        <taxon>Powellomyces</taxon>
    </lineage>
</organism>
<protein>
    <recommendedName>
        <fullName evidence="4">Amine oxidase</fullName>
        <ecNumber evidence="4">1.4.3.-</ecNumber>
    </recommendedName>
</protein>
<dbReference type="Proteomes" id="UP000318582">
    <property type="component" value="Unassembled WGS sequence"/>
</dbReference>
<sequence length="526" mass="57911">MKHSSAATLFSLILAGQSAYAADTTTASASASKTHKSKVLIIGAGASGIAAAKALAAKGITDYIVIEGRKDVIGGRMHNINWPPGTNGTVELGANWVEGVNGPTINPITELANKYNLVRTPTNWDDISVRDARGAVAEKVWGPIAEKFDAMHEEAAEMAAQRVQDGLQDMSLRAAYRMLGWNPTTPVEMAIEWNGFDAEQAERPDVSSHAYTADMHSFGPDYDFVVDKRGFKTIIEQEANAGGLGYGSQRLHLGKVVNSIQWAKDTGSSKATTNVSPTPQVTVKTKDGTTYVADYVISSTSLGVLQSPDIKFTPALPPWKIQSIFEFNIATYTKIFLNFPKKFWSDTEFTLYADSKRGYFGYWQNTKAKPYKKFFPDNSNIFFVTVTDLEAKRIEQQSDEATLDEIMVVLRKTYGPNTPRATHIHVPRWHSDPLFRGTFTNWPIGQVRQEFENLRAPVGNLWFTGEHTSLKYFGYVHGAWLAGLDIGGSVAQCIKGKCPSMPIHTTVKEDCGSSLKKRGFDVGERS</sequence>
<dbReference type="InterPro" id="IPR050281">
    <property type="entry name" value="Flavin_monoamine_oxidase"/>
</dbReference>
<proteinExistence type="inferred from homology"/>
<feature type="domain" description="Amine oxidase" evidence="6">
    <location>
        <begin position="47"/>
        <end position="484"/>
    </location>
</feature>
<feature type="binding site" evidence="3">
    <location>
        <position position="257"/>
    </location>
    <ligand>
        <name>FAD</name>
        <dbReference type="ChEBI" id="CHEBI:57692"/>
    </ligand>
</feature>
<keyword evidence="4" id="KW-0274">FAD</keyword>
<comment type="similarity">
    <text evidence="4">Belongs to the flavin monoamine oxidase family.</text>
</comment>
<dbReference type="PANTHER" id="PTHR10742:SF313">
    <property type="entry name" value="AMINE OXIDASE"/>
    <property type="match status" value="1"/>
</dbReference>
<evidence type="ECO:0000259" key="6">
    <source>
        <dbReference type="Pfam" id="PF01593"/>
    </source>
</evidence>
<dbReference type="GO" id="GO:0006598">
    <property type="term" value="P:polyamine catabolic process"/>
    <property type="evidence" value="ECO:0007669"/>
    <property type="project" value="TreeGrafter"/>
</dbReference>
<dbReference type="AlphaFoldDB" id="A0A507DXV3"/>
<keyword evidence="4" id="KW-0285">Flavoprotein</keyword>
<evidence type="ECO:0000313" key="8">
    <source>
        <dbReference type="Proteomes" id="UP000318582"/>
    </source>
</evidence>
<evidence type="ECO:0000256" key="1">
    <source>
        <dbReference type="ARBA" id="ARBA00001974"/>
    </source>
</evidence>
<dbReference type="Pfam" id="PF01593">
    <property type="entry name" value="Amino_oxidase"/>
    <property type="match status" value="1"/>
</dbReference>
<comment type="cofactor">
    <cofactor evidence="1 4">
        <name>FAD</name>
        <dbReference type="ChEBI" id="CHEBI:57692"/>
    </cofactor>
</comment>
<feature type="chain" id="PRO_5021397505" description="Amine oxidase" evidence="5">
    <location>
        <begin position="22"/>
        <end position="526"/>
    </location>
</feature>
<dbReference type="STRING" id="109895.A0A507DXV3"/>
<dbReference type="Gene3D" id="3.90.660.10">
    <property type="match status" value="1"/>
</dbReference>
<dbReference type="EMBL" id="QEAQ01000095">
    <property type="protein sequence ID" value="TPX55798.1"/>
    <property type="molecule type" value="Genomic_DNA"/>
</dbReference>
<keyword evidence="5" id="KW-0732">Signal</keyword>
<reference evidence="7 8" key="1">
    <citation type="journal article" date="2019" name="Sci. Rep.">
        <title>Comparative genomics of chytrid fungi reveal insights into the obligate biotrophic and pathogenic lifestyle of Synchytrium endobioticum.</title>
        <authorList>
            <person name="van de Vossenberg B.T.L.H."/>
            <person name="Warris S."/>
            <person name="Nguyen H.D.T."/>
            <person name="van Gent-Pelzer M.P.E."/>
            <person name="Joly D.L."/>
            <person name="van de Geest H.C."/>
            <person name="Bonants P.J.M."/>
            <person name="Smith D.S."/>
            <person name="Levesque C.A."/>
            <person name="van der Lee T.A.J."/>
        </authorList>
    </citation>
    <scope>NUCLEOTIDE SEQUENCE [LARGE SCALE GENOMIC DNA]</scope>
    <source>
        <strain evidence="7 8">CBS 809.83</strain>
    </source>
</reference>
<accession>A0A507DXV3</accession>
<gene>
    <name evidence="7" type="ORF">PhCBS80983_g05007</name>
</gene>
<dbReference type="PRINTS" id="PR00757">
    <property type="entry name" value="AMINEOXDASEF"/>
</dbReference>
<keyword evidence="8" id="KW-1185">Reference proteome</keyword>
<dbReference type="InterPro" id="IPR036188">
    <property type="entry name" value="FAD/NAD-bd_sf"/>
</dbReference>
<dbReference type="InterPro" id="IPR002937">
    <property type="entry name" value="Amino_oxidase"/>
</dbReference>
<evidence type="ECO:0000256" key="2">
    <source>
        <dbReference type="ARBA" id="ARBA00023002"/>
    </source>
</evidence>
<dbReference type="GO" id="GO:0016491">
    <property type="term" value="F:oxidoreductase activity"/>
    <property type="evidence" value="ECO:0007669"/>
    <property type="project" value="UniProtKB-KW"/>
</dbReference>
<dbReference type="Gene3D" id="3.50.50.60">
    <property type="entry name" value="FAD/NAD(P)-binding domain"/>
    <property type="match status" value="1"/>
</dbReference>
<dbReference type="InterPro" id="IPR001613">
    <property type="entry name" value="Flavin_amine_oxidase"/>
</dbReference>